<feature type="compositionally biased region" description="Basic and acidic residues" evidence="4">
    <location>
        <begin position="4191"/>
        <end position="4205"/>
    </location>
</feature>
<dbReference type="FunFam" id="3.40.50.300:FF:000582">
    <property type="entry name" value="Midasin"/>
    <property type="match status" value="1"/>
</dbReference>
<feature type="compositionally biased region" description="Basic and acidic residues" evidence="4">
    <location>
        <begin position="6016"/>
        <end position="6032"/>
    </location>
</feature>
<dbReference type="SUPFAM" id="SSF53300">
    <property type="entry name" value="vWA-like"/>
    <property type="match status" value="1"/>
</dbReference>
<dbReference type="GO" id="GO:0016887">
    <property type="term" value="F:ATP hydrolysis activity"/>
    <property type="evidence" value="ECO:0007669"/>
    <property type="project" value="InterPro"/>
</dbReference>
<feature type="compositionally biased region" description="Acidic residues" evidence="4">
    <location>
        <begin position="3995"/>
        <end position="4010"/>
    </location>
</feature>
<dbReference type="Gene3D" id="3.40.50.410">
    <property type="entry name" value="von Willebrand factor, type A domain"/>
    <property type="match status" value="1"/>
</dbReference>
<feature type="region of interest" description="Disordered" evidence="4">
    <location>
        <begin position="5617"/>
        <end position="5758"/>
    </location>
</feature>
<evidence type="ECO:0000259" key="5">
    <source>
        <dbReference type="PROSITE" id="PS50234"/>
    </source>
</evidence>
<dbReference type="InterPro" id="IPR027417">
    <property type="entry name" value="P-loop_NTPase"/>
</dbReference>
<feature type="compositionally biased region" description="Acidic residues" evidence="4">
    <location>
        <begin position="5991"/>
        <end position="6015"/>
    </location>
</feature>
<dbReference type="KEGG" id="dci:113469038"/>
<dbReference type="Pfam" id="PF00092">
    <property type="entry name" value="VWA"/>
    <property type="match status" value="1"/>
</dbReference>
<dbReference type="GeneID" id="113469038"/>
<gene>
    <name evidence="7" type="primary">LOC113469038</name>
</gene>
<evidence type="ECO:0000313" key="6">
    <source>
        <dbReference type="Proteomes" id="UP000079169"/>
    </source>
</evidence>
<evidence type="ECO:0000256" key="1">
    <source>
        <dbReference type="ARBA" id="ARBA00022741"/>
    </source>
</evidence>
<feature type="compositionally biased region" description="Basic and acidic residues" evidence="4">
    <location>
        <begin position="4882"/>
        <end position="4896"/>
    </location>
</feature>
<feature type="compositionally biased region" description="Acidic residues" evidence="4">
    <location>
        <begin position="5685"/>
        <end position="5712"/>
    </location>
</feature>
<feature type="coiled-coil region" evidence="3">
    <location>
        <begin position="5287"/>
        <end position="5321"/>
    </location>
</feature>
<dbReference type="InterPro" id="IPR002035">
    <property type="entry name" value="VWF_A"/>
</dbReference>
<dbReference type="Gene3D" id="3.40.50.300">
    <property type="entry name" value="P-loop containing nucleotide triphosphate hydrolases"/>
    <property type="match status" value="8"/>
</dbReference>
<feature type="region of interest" description="Disordered" evidence="4">
    <location>
        <begin position="4556"/>
        <end position="4603"/>
    </location>
</feature>
<dbReference type="CDD" id="cd00009">
    <property type="entry name" value="AAA"/>
    <property type="match status" value="1"/>
</dbReference>
<evidence type="ECO:0000256" key="3">
    <source>
        <dbReference type="SAM" id="Coils"/>
    </source>
</evidence>
<dbReference type="InterPro" id="IPR003593">
    <property type="entry name" value="AAA+_ATPase"/>
</dbReference>
<feature type="domain" description="VWFA" evidence="5">
    <location>
        <begin position="6237"/>
        <end position="6374"/>
    </location>
</feature>
<feature type="compositionally biased region" description="Basic and acidic residues" evidence="4">
    <location>
        <begin position="4556"/>
        <end position="4571"/>
    </location>
</feature>
<feature type="region of interest" description="Disordered" evidence="4">
    <location>
        <begin position="5961"/>
        <end position="6032"/>
    </location>
</feature>
<dbReference type="PaxDb" id="121845-A0A3Q0J196"/>
<dbReference type="Pfam" id="PF17865">
    <property type="entry name" value="AAA_lid_5"/>
    <property type="match status" value="1"/>
</dbReference>
<dbReference type="FunFam" id="3.40.50.300:FF:002451">
    <property type="entry name" value="Midasin"/>
    <property type="match status" value="1"/>
</dbReference>
<keyword evidence="2" id="KW-0067">ATP-binding</keyword>
<feature type="compositionally biased region" description="Basic and acidic residues" evidence="4">
    <location>
        <begin position="3958"/>
        <end position="3994"/>
    </location>
</feature>
<protein>
    <submittedName>
        <fullName evidence="7">LOW QUALITY PROTEIN: midasin-like</fullName>
    </submittedName>
</protein>
<dbReference type="Proteomes" id="UP000079169">
    <property type="component" value="Unplaced"/>
</dbReference>
<dbReference type="GO" id="GO:0005634">
    <property type="term" value="C:nucleus"/>
    <property type="evidence" value="ECO:0007669"/>
    <property type="project" value="TreeGrafter"/>
</dbReference>
<organism evidence="6 7">
    <name type="scientific">Diaphorina citri</name>
    <name type="common">Asian citrus psyllid</name>
    <dbReference type="NCBI Taxonomy" id="121845"/>
    <lineage>
        <taxon>Eukaryota</taxon>
        <taxon>Metazoa</taxon>
        <taxon>Ecdysozoa</taxon>
        <taxon>Arthropoda</taxon>
        <taxon>Hexapoda</taxon>
        <taxon>Insecta</taxon>
        <taxon>Pterygota</taxon>
        <taxon>Neoptera</taxon>
        <taxon>Paraneoptera</taxon>
        <taxon>Hemiptera</taxon>
        <taxon>Sternorrhyncha</taxon>
        <taxon>Psylloidea</taxon>
        <taxon>Psyllidae</taxon>
        <taxon>Diaphorininae</taxon>
        <taxon>Diaphorina</taxon>
    </lineage>
</organism>
<evidence type="ECO:0000256" key="2">
    <source>
        <dbReference type="ARBA" id="ARBA00022840"/>
    </source>
</evidence>
<feature type="compositionally biased region" description="Acidic residues" evidence="4">
    <location>
        <begin position="4058"/>
        <end position="4069"/>
    </location>
</feature>
<dbReference type="Pfam" id="PF07728">
    <property type="entry name" value="AAA_5"/>
    <property type="match status" value="4"/>
</dbReference>
<feature type="compositionally biased region" description="Polar residues" evidence="4">
    <location>
        <begin position="5636"/>
        <end position="5645"/>
    </location>
</feature>
<feature type="compositionally biased region" description="Basic and acidic residues" evidence="4">
    <location>
        <begin position="5649"/>
        <end position="5673"/>
    </location>
</feature>
<feature type="compositionally biased region" description="Polar residues" evidence="4">
    <location>
        <begin position="2627"/>
        <end position="2639"/>
    </location>
</feature>
<dbReference type="Pfam" id="PF17867">
    <property type="entry name" value="AAA_lid_7"/>
    <property type="match status" value="3"/>
</dbReference>
<dbReference type="GO" id="GO:0005524">
    <property type="term" value="F:ATP binding"/>
    <property type="evidence" value="ECO:0007669"/>
    <property type="project" value="UniProtKB-KW"/>
</dbReference>
<feature type="region of interest" description="Disordered" evidence="4">
    <location>
        <begin position="4815"/>
        <end position="4926"/>
    </location>
</feature>
<feature type="region of interest" description="Disordered" evidence="4">
    <location>
        <begin position="2621"/>
        <end position="2663"/>
    </location>
</feature>
<dbReference type="SMART" id="SM00382">
    <property type="entry name" value="AAA"/>
    <property type="match status" value="5"/>
</dbReference>
<feature type="compositionally biased region" description="Basic and acidic residues" evidence="4">
    <location>
        <begin position="4071"/>
        <end position="4119"/>
    </location>
</feature>
<feature type="compositionally biased region" description="Polar residues" evidence="4">
    <location>
        <begin position="4572"/>
        <end position="4584"/>
    </location>
</feature>
<name>A0A3Q0J196_DIACI</name>
<feature type="compositionally biased region" description="Acidic residues" evidence="4">
    <location>
        <begin position="4157"/>
        <end position="4174"/>
    </location>
</feature>
<dbReference type="InterPro" id="IPR036465">
    <property type="entry name" value="vWFA_dom_sf"/>
</dbReference>
<dbReference type="STRING" id="121845.A0A3Q0J196"/>
<dbReference type="SUPFAM" id="SSF52540">
    <property type="entry name" value="P-loop containing nucleoside triphosphate hydrolases"/>
    <property type="match status" value="6"/>
</dbReference>
<feature type="compositionally biased region" description="Basic and acidic residues" evidence="4">
    <location>
        <begin position="4011"/>
        <end position="4057"/>
    </location>
</feature>
<dbReference type="PANTHER" id="PTHR48103:SF2">
    <property type="entry name" value="MIDASIN"/>
    <property type="match status" value="1"/>
</dbReference>
<accession>A0A3Q0J196</accession>
<feature type="compositionally biased region" description="Acidic residues" evidence="4">
    <location>
        <begin position="4120"/>
        <end position="4132"/>
    </location>
</feature>
<dbReference type="GO" id="GO:0030687">
    <property type="term" value="C:preribosome, large subunit precursor"/>
    <property type="evidence" value="ECO:0007669"/>
    <property type="project" value="TreeGrafter"/>
</dbReference>
<feature type="compositionally biased region" description="Basic and acidic residues" evidence="4">
    <location>
        <begin position="4271"/>
        <end position="4337"/>
    </location>
</feature>
<feature type="compositionally biased region" description="Basic and acidic residues" evidence="4">
    <location>
        <begin position="4371"/>
        <end position="4389"/>
    </location>
</feature>
<evidence type="ECO:0000313" key="7">
    <source>
        <dbReference type="RefSeq" id="XP_026682244.1"/>
    </source>
</evidence>
<dbReference type="InterPro" id="IPR011704">
    <property type="entry name" value="ATPase_dyneun-rel_AAA"/>
</dbReference>
<feature type="compositionally biased region" description="Acidic residues" evidence="4">
    <location>
        <begin position="4848"/>
        <end position="4865"/>
    </location>
</feature>
<keyword evidence="6" id="KW-1185">Reference proteome</keyword>
<dbReference type="PANTHER" id="PTHR48103">
    <property type="entry name" value="MIDASIN-RELATED"/>
    <property type="match status" value="1"/>
</dbReference>
<dbReference type="FunFam" id="3.40.50.410:FF:000028">
    <property type="entry name" value="Midasin"/>
    <property type="match status" value="1"/>
</dbReference>
<feature type="compositionally biased region" description="Basic residues" evidence="4">
    <location>
        <begin position="58"/>
        <end position="68"/>
    </location>
</feature>
<feature type="compositionally biased region" description="Basic and acidic residues" evidence="4">
    <location>
        <begin position="4226"/>
        <end position="4250"/>
    </location>
</feature>
<reference evidence="7" key="1">
    <citation type="submission" date="2025-08" db="UniProtKB">
        <authorList>
            <consortium name="RefSeq"/>
        </authorList>
    </citation>
    <scope>IDENTIFICATION</scope>
</reference>
<feature type="region of interest" description="Disordered" evidence="4">
    <location>
        <begin position="46"/>
        <end position="73"/>
    </location>
</feature>
<dbReference type="InterPro" id="IPR041190">
    <property type="entry name" value="Midasin_AAA_lid_5"/>
</dbReference>
<evidence type="ECO:0000256" key="4">
    <source>
        <dbReference type="SAM" id="MobiDB-lite"/>
    </source>
</evidence>
<dbReference type="FunFam" id="3.40.50.300:FF:001053">
    <property type="entry name" value="Midasin"/>
    <property type="match status" value="1"/>
</dbReference>
<feature type="compositionally biased region" description="Basic and acidic residues" evidence="4">
    <location>
        <begin position="4917"/>
        <end position="4926"/>
    </location>
</feature>
<proteinExistence type="predicted"/>
<feature type="compositionally biased region" description="Polar residues" evidence="4">
    <location>
        <begin position="4594"/>
        <end position="4603"/>
    </location>
</feature>
<keyword evidence="3" id="KW-0175">Coiled coil</keyword>
<keyword evidence="1" id="KW-0547">Nucleotide-binding</keyword>
<dbReference type="FunFam" id="3.40.50.300:FF:001384">
    <property type="entry name" value="Midasin"/>
    <property type="match status" value="1"/>
</dbReference>
<feature type="compositionally biased region" description="Basic and acidic residues" evidence="4">
    <location>
        <begin position="5736"/>
        <end position="5758"/>
    </location>
</feature>
<feature type="compositionally biased region" description="Acidic residues" evidence="4">
    <location>
        <begin position="5972"/>
        <end position="5983"/>
    </location>
</feature>
<dbReference type="GO" id="GO:0000055">
    <property type="term" value="P:ribosomal large subunit export from nucleus"/>
    <property type="evidence" value="ECO:0007669"/>
    <property type="project" value="TreeGrafter"/>
</dbReference>
<dbReference type="RefSeq" id="XP_026682244.1">
    <property type="nucleotide sequence ID" value="XM_026826443.1"/>
</dbReference>
<feature type="compositionally biased region" description="Polar residues" evidence="4">
    <location>
        <begin position="3945"/>
        <end position="3954"/>
    </location>
</feature>
<sequence length="6395" mass="725761">MTETTDTKFDVVSHREKCRSLSTLLVEKHPSAVNLCISYFESNPPPWHEPDTSEPAMKKKKKSKHRSQNSRDQHVKDEDILRFVLLCLETSPAYFRNKWKWSSFIERYSNVQSDTAKWLMIKCLAIVNQLSEKEVEDMFRTMDLSYIQCRLDHHFRSEESISPQPTDVHNSILKSVMVAGIEVQCVQYNDLAEGQKSESDKSIEEHADQLVLVKSAKSNLQSLALAVASQKPVCLIGPVGCGKTALVHYLAEVTGRKRKPHFLTVQLGEELDAKMLLGSYKCTDIMGEFVWQPGILTQAMMNGYWLLLEDIDSVSSDVVAVFQSLIQNNSLNVPGFKDNLVPAHGFQLFFTQRVLSGATGVNFQKRTPATELLSKLWRQVSMEPMTSDELVHIIQTKFPILATVASRMVKVYLLFSSGLHDSTEEVAEYLADVGRLTSTRELLSQYTEEVAEYLADVGRLTSTRKVAATLGIVHMKADYFLELHRPTIQLQDKHCVVGRVSLPRVSIGDLPFRVSNVKDNFALTRIASCLIEKIAVCLSRSEPVLLVGETATGKTTTLQLLAQHTNNSLVVINMNQQSDSTDLLGGFKPIDFKLKMKPLRDSFESLFRKTFPMQKNKTFMTKLSEYFSQSNWKVLLSLMINVAESAQQNWNCISPRHRDLMKWCVRVEKDFQVTSQESGLAVCQEALDIFLGHVAKPDVRQTLGRKVAATLGIVHMKADYFLELHRPTIQLQDKHCVNVFADYFLELHRPTIQLQDKHCVVGRHWILLDEINLASAETLQCLSGLLERHGSVCLYERGDIDPVPRHPNFRLMAAMNPATDVGKKDLPAGLRNRFTELFVDELVDPTDLSLLISCYLPSISLEKRQHITSFYLKVKKENSLADGTGHKPHFSLRTLCRALAVANRNPCYSQLRSLYEAFCLSFITQLDAASMETVKKMIANIIIGVDSAKQIISEELPEKPRHVRFEGYWIAQGREEPSVPAKYILTPQVQSNLQNLARAVALSSHPVLIQGDTSVGKTSLVTYLAQSSGHRCFRINNHEHTDFQETIRAHPDFRVFATQNPPGLYGGRKILSRAFRNRFIELHFNEIPAPELETILHKRCEMPPSYAKKVVAVMGDLGKQRRGSAAFAGKSGFMTLRDLFRWGERYRLASHVTNPNHYDWDQHIADEGYLVLAGRVRKHEEKDVIRATLEKIIKRKVDTEKLFTLNENTSPVTRHILERRVTQAAPDKFHNVVWTHNMRQLAVLIGKAVEFQEPVLLVGETGCGKTTMCQILASLHGQTLYMINCHQHTESSDFLGGLRPVRNRTEGAVEVHKLFEWVDGPLIHAMKTGGMFLADEISLADDSVLERLNSLLEPERKLVISEKGDEIAEELTAHAAFHFIGTMNPGGDFGKKELSPALRNRLSEIWCEPCTADSDLVQIVEHNLDYAQFGFSRDKLCLGKLMLEFNWRRLWEERIISCTTESSVRDLVDKLCLGKLMLEFRNYFLTSEFGKRATFSIRDYLTWVNFINVTVTRGLSLGQAYVHGAFVTFLDILGTGSTSSLLEQCHGFRRKCFKYLRNQMIHARLVSKQDFRKTPEITRDGGRFGTWGFYIDNKSTDTQIRPNLNSTVNDKCVLLKHYYVNKLLNAEKREEEDSFTVVKYSKLFEGSRFTLSLGSTYVHGAFVTFLDILGTGSTSSLLEQCHGFRRKCFKYLRNQMIHARLVNKQDFRKTPEITRDGGRFGTWGFYIDNKSTDTQADMKGTELFSFKTPTTHSNLIKILRAMQLPHKAILLEGSPGVGKTALLKALAEVTGHQLTRINLSEQTDVCDLFGTDLPVDGGDGGQFEWKDGPFLKALKDEHWILLDELNLASQSVLEGLNAVLDHRGELYIPEIGRSFLVKPGTRLFATQNPLSQGSSRKGLPKSFLNRFTQVYISSFTSDDTKLILKHIFHDLVSECKTFSKVLDKMLIFNDRLNAQCGREFGFYGAPWEMNLRDLVRWVEAMQAFKSPNPGDFVSVIYIDRMRTAADKSRVETIYASIFPEAQFPLKKGPFTLYATLSDIYFGDICIEKVTSGVNLECEVSQNLVLREHYNALRSLAVTCRMKWMTILVGGEHSKQLIHTFAQLSGRKLHIVSVSSEMDTMEILGGYEQIDLNRHLSEIASEDKVSGGFEWVDSILVKCLRQGAWLLMDNVNMCSAAVLDRLNGLLEPRGVLTLHERGVTHEGDLYTIEPHPDFRLFLCMDPKYGEISRAMRNRGVEIAIEEVPIVDSNVCAVRANPDLREQLAGCGVKEFCSCAAELKSLTFFRLFLCMDPKYGEISRAMRNRGVEIAIEEIPLVDSSVCAVRANPDLREQLAGCGVEEANPDLREQLAGCGVEEFNIQCILAQVHVTLNEHCAISYDNSHVLRAAHLFSQYRQQGFDVSEALRIACGEIYLKCLMWCPSQYKAMGQVLTDLLAEGEKLATDLTCVKSATDVTCVNTATEYPVLPIRTRDYLYDATFTRIRHQTWLLHCYLLQYARTGAPLRTQDLLPISTGKGIQLEGLNFSTTGKGIHLDELNFNEVFPYLVTIAYDYACVGDLEFRRQYILTLIERIKPARSQTSQSQSNPKLVTIAYDYACVGDLEFRRQYILTLIERIKLARSQTSQSQSSLHQTDVPNISNTPKRPDNKSQSNKSSKKKRKSQKSQLEACDTTIESCDNTNTKVDTLNNTTDLDILNVIVNIVHNVTESQYEIMLSSETCRPFDVRRTQIRPNLNSTVNDKCVLLKHYYVNKLLNAEKREEEDSFTVVKYSKLFEDGLPFTLNSNILDNFNLILAGMDQILHSILTTPSAQFSSQDFALVYLILVMKDRFESLGHLTVRPDQCQNEVQHMLATLHLYFQWFHKMFGKCTERFYWNDSTPQTKLHRSRLLKFGKLSSRLLRDYSRHYQKLLVLCRKKFSALLPMPLPPSSASVAKLCTVMKQAWDPVNVWNHGLSEEEVCSELRVLSGLLAESRATPPSVQARIRGSTDYMDLLIDLAEFSHSQLLILSKMELIDPVEKTKLKLAHVRHTMRRIQAMLTLEAQHSVLMGDGYRFPYGDVMTRTLATFEDKEQACEKRVGVRPEQNALMYSNMLKEVNNFCKNVASEAKILDLIQCRKLCTVHQKQAAAGYFKAEMVKATTDVKAELSQWRYSVLSFLHKLRAEYGAWYPDVVTPLVYAVLQMVIGVNTILIELQRNLSLAQLNTASPVISPLLSLLVRFPFVDKDNCLEFIATVNTREFIQRVEKCFQHESEKADALMRLVKCSLEELQNIIAIRGRLQGETWDTMKSILAQLVTSWHSKADREAREQLETESLYVHKTRTLCTTESEEEETDRYVAEMFPTNRDEFREFEEPASLEAREQLETESLYVHKTRTLCTTESEEEETDRYVAEMFPTNRDEFREFEEPASLETNTTSVNIVKTLEKTISEDKMLETCLLHSNIVKTFTSTHWLVGGAGAVHFDPVKPFVERFSVFSVFLENYLPALARKVGLLRPLSRPGAWMYTEEVEEKEGEEEGPALEASLDNDVLSSLVLMSEDLLLSTEHPLLCHLLTHVLVKPHTHQFSHSSLGTHSQRSTLLTQIKSLLWRNLPVIAKTTQSAPSQLLASVKSQYEALAGFVERVAEGGEAVPRALRHHLSLARDYLYHSSPGELAEARGEIQLLLGEDYLYHSSPGELAEARGEIQLLLGHSQLLILSKMELIDPVEKTKLKLAHVRHTMRRIQAMLTLEAQHSVLMGDGYRFPYGDVMTRTLATFEDKEQTCKKRVGVRPEQNALMYSNMLKVALQHRTHQPSKEYDFYRDPNIEQIQTCLPILHSLDRNVCELITKNHLKEKLFEYLAKDVNALNMQTVLMELLGLLSQCMNAPGHLLSPCVRTVQQVLPLLNQYCLLCEYFITHEAASLRASTKLCSIICATFCDLAKRGFCVADELVDDNEGEGQDMKGGMGLGDDEGQNDVSDQIESQDQMEECKPEGSKEKDEDKDCKEEEKGVEMSDDFSGKLQDKLDEEVWGSDSEEEPEDEKDKTEDDADKGKQTGEKELGAKDNSKNETEGEDKEEYKDDNKKEINEMDDEGEEDQDQIDPLHDKTEDDADKGKQTGEKELGAKDNSKNETEGEDKEEYKDDNKKEINEMDDEGEEDEDQVDPLHGNQEPLPEPEPFDLPDNLNLDGEEQEEGEEGAQEENPLEVDQMKEPDTVEDEQEEPGKGNKENDQVAKDVEEEQAQASEDRPNLAEAEAADNKDDGSKDQVKTPSESKESKPLDPQDSNMEEATGPEQKGVGNTDKTEKKSKGHEGDKEQSRQSKEEDKENNEKKRQKPGESNEERSLGDVDEPMKKRLKTKNSDKENRLEPEEEEEQERKADLYEHIKEKPETLPEEEDVPTQKSEKLENKAKKNKNKRDETSNEPDEQMDTGQPIIDRFPPGVSARTLLLMSEQGRALHSELTRAASHLTADPPPSEATALAFIERIERLSAALGRVKAALEQRATGEDSSWEKWEEACKTRQNAVSARTLLLMSEQGRALHSELTRAASHLTADQPPSEATALAFIERIERLSAALGRVKAALEERATGEESSWEKWEEACRTRQNGVQSGAENQRNTEKGAQSGGKNAIQSETSLEPRQGLFVSFESGTELPALEASLDNDVLSSLVLMSEVALQHRTHQPSKEYDFYRDPNIEQIQTCLPILHSLDRNVCHLLEEWPEHPTLQSIHKLIGRILSFDMTSPVARFLTGLEILMGKVHEWEQVAHSGVSLAIHSEELTAQIIAWRKFELSLWKNCLGITSRRIAQETSKFWFHLYSVCENFVQDETMSAEQVSILMPQRLVAFGSGGEEDEDQVDPLHGNQEPLPEPEPFDLPDNLNLDGEEQEEGEEGAEEENPLEVDQMKEPDTVEDEQEEPGKDNKENDQVAKDVEEEQAQASEDRPNLAEAEAADNKDDGSKDQVKDFVKIARWNDINYYAVKQTTEKTHRTLAKHVKEFERVLRGHVSAGMTDLEEAKKVVTGKEYVLAETMFTSKMSQELRVQLDLVENRLYPLVVTKLHARSTKLCRTIMSGNNYNALIGAVNEFVTTILENLEHARGMSVDTNQIKEKQKSQAKQFLQFKRKCLVDLFSLLTRAGLSYRYGTVSTTCSLKEISAKYFTTPPINVKIAMEKLDRKDCDGELISSWSGFDKHLLRSQARLSQLLPLLKKPHKQVSPQTIPRLRGFASHLMYLNVEQNAHLIQCIHLFYSLRCCLTLVPEISTKTKLLKPFKTSAKELLSDLHYYFKQLDVLLSACPEQRIDKGLLSEKCNTIISACKHDGKYNEMKEKIDNILKRVAELTARLNKVETTSDFLEQMLVSMNVDSSYCSLLVSNELCFALDEVFTILNSLLDDIQYIKKQFDIVPKLLPSHLNYKEPYVRYSLTNGLWRVEQKITENCERYFELNLTAAMFCEPKEIHLETTILENSYFKSFETKVDEFLHKIMIPIQELYKKYVGYFKSFETKVDEFLHKIMIPIQELYKKYVDNTENVDVSNIGEKSVHELITKNHLKEKLFEYLAKDVNALNMQTVLLELLGLLSQCMNAPGHLLSPCVRTVQQVLPLLDQYCLLCEYFITHEAASLRASTKLCSIICATFCDLAKRGFCVADELVDDNEGEGQDMKGGMGLGDDEGQNDVSDQIESQDQMEECKPEGSKEKDEDKDCKEEEKGVEMSDDFSGKLQDVEENPEEGEEEKEDEKEKEEDPDNEMGETDANAEKLDEEVWGSDSEEEPEDEKDKTEDDADKGKQTGEKELGAKDNSKNETFFFSFSNGPERTSYYSRFKVHEWEQVAHSGVSLAIHSEELTAQIIAWRKFELSLWKNCLGITSRRIAQETSKFWFHLYSVCENFVQDETMSAEQVRKVLANFVENCSLGAFHSRLDLLLTFHCHSLELARSHPRARLLSYILYNLYRYFGQFLAGVNGKIQEQSAPIQKQASLNNMDPAELRLALQRQLASWTQDREKPAVCYDSQEKEEDPDNEMGETDANAEKLDEEVWGSDSEEEPEDENDKTEDDADKGKQTGEKELGAKDNSKNETLTSIFFEKFIEGEVIQTQNVERGTESTFHTLINEYQSLDQASLNNMDPAELRLALQRQLASWTQIEGEVIQTQNVERGTESTFHTLINEYQSLDPASLNNMDPAELRLALQRQLASWTQPPPTSEASRAWDLFSAAVHPLAQQLSQELRLVLEPTRASSLRGDFRTGRRINMRKVIPYIASKFRKDKIWLRRTKPQKRDYQIVLAIDDSSSMADNQSRELAFESLALVSKALTLLETGELSIVSFGESTKVLHHLGDQFSEISGASILQQFKFDQTKTRVASLVEEVCRLFVARGSNSGSSVAQLLVIISDGRNINNEGANTVKSAVKMAKALNVFIVFLIIDNPQSKNSILRHSDARV</sequence>
<feature type="region of interest" description="Disordered" evidence="4">
    <location>
        <begin position="3926"/>
        <end position="4404"/>
    </location>
</feature>
<feature type="compositionally biased region" description="Basic and acidic residues" evidence="4">
    <location>
        <begin position="4344"/>
        <end position="4360"/>
    </location>
</feature>
<dbReference type="InterPro" id="IPR040848">
    <property type="entry name" value="AAA_lid_7"/>
</dbReference>
<dbReference type="GO" id="GO:0000027">
    <property type="term" value="P:ribosomal large subunit assembly"/>
    <property type="evidence" value="ECO:0007669"/>
    <property type="project" value="TreeGrafter"/>
</dbReference>
<dbReference type="PROSITE" id="PS50234">
    <property type="entry name" value="VWFA"/>
    <property type="match status" value="1"/>
</dbReference>
<feature type="compositionally biased region" description="Acidic residues" evidence="4">
    <location>
        <begin position="5720"/>
        <end position="5735"/>
    </location>
</feature>